<dbReference type="GO" id="GO:0050660">
    <property type="term" value="F:flavin adenine dinucleotide binding"/>
    <property type="evidence" value="ECO:0007669"/>
    <property type="project" value="InterPro"/>
</dbReference>
<gene>
    <name evidence="6" type="ORF">BDA99DRAFT_496234</name>
</gene>
<evidence type="ECO:0000256" key="5">
    <source>
        <dbReference type="ARBA" id="ARBA00023002"/>
    </source>
</evidence>
<dbReference type="EMBL" id="JAIXMP010000003">
    <property type="protein sequence ID" value="KAI9275690.1"/>
    <property type="molecule type" value="Genomic_DNA"/>
</dbReference>
<dbReference type="PRINTS" id="PR00370">
    <property type="entry name" value="FMOXYGENASE"/>
</dbReference>
<evidence type="ECO:0008006" key="8">
    <source>
        <dbReference type="Google" id="ProtNLM"/>
    </source>
</evidence>
<accession>A0AAD5K9N4</accession>
<dbReference type="GO" id="GO:0004499">
    <property type="term" value="F:N,N-dimethylaniline monooxygenase activity"/>
    <property type="evidence" value="ECO:0007669"/>
    <property type="project" value="InterPro"/>
</dbReference>
<comment type="similarity">
    <text evidence="1">Belongs to the FMO family.</text>
</comment>
<dbReference type="GO" id="GO:0050661">
    <property type="term" value="F:NADP binding"/>
    <property type="evidence" value="ECO:0007669"/>
    <property type="project" value="InterPro"/>
</dbReference>
<name>A0AAD5K9N4_9FUNG</name>
<evidence type="ECO:0000256" key="2">
    <source>
        <dbReference type="ARBA" id="ARBA00022630"/>
    </source>
</evidence>
<evidence type="ECO:0000313" key="6">
    <source>
        <dbReference type="EMBL" id="KAI9275690.1"/>
    </source>
</evidence>
<evidence type="ECO:0000256" key="3">
    <source>
        <dbReference type="ARBA" id="ARBA00022827"/>
    </source>
</evidence>
<keyword evidence="5" id="KW-0560">Oxidoreductase</keyword>
<evidence type="ECO:0000256" key="4">
    <source>
        <dbReference type="ARBA" id="ARBA00022857"/>
    </source>
</evidence>
<dbReference type="PIRSF" id="PIRSF000332">
    <property type="entry name" value="FMO"/>
    <property type="match status" value="1"/>
</dbReference>
<evidence type="ECO:0000313" key="7">
    <source>
        <dbReference type="Proteomes" id="UP001209540"/>
    </source>
</evidence>
<organism evidence="6 7">
    <name type="scientific">Phascolomyces articulosus</name>
    <dbReference type="NCBI Taxonomy" id="60185"/>
    <lineage>
        <taxon>Eukaryota</taxon>
        <taxon>Fungi</taxon>
        <taxon>Fungi incertae sedis</taxon>
        <taxon>Mucoromycota</taxon>
        <taxon>Mucoromycotina</taxon>
        <taxon>Mucoromycetes</taxon>
        <taxon>Mucorales</taxon>
        <taxon>Lichtheimiaceae</taxon>
        <taxon>Phascolomyces</taxon>
    </lineage>
</organism>
<dbReference type="Pfam" id="PF00743">
    <property type="entry name" value="FMO-like"/>
    <property type="match status" value="2"/>
</dbReference>
<keyword evidence="4" id="KW-0521">NADP</keyword>
<keyword evidence="3" id="KW-0274">FAD</keyword>
<keyword evidence="7" id="KW-1185">Reference proteome</keyword>
<dbReference type="InterPro" id="IPR020946">
    <property type="entry name" value="Flavin_mOase-like"/>
</dbReference>
<dbReference type="InterPro" id="IPR000960">
    <property type="entry name" value="Flavin_mOase"/>
</dbReference>
<evidence type="ECO:0000256" key="1">
    <source>
        <dbReference type="ARBA" id="ARBA00009183"/>
    </source>
</evidence>
<dbReference type="AlphaFoldDB" id="A0AAD5K9N4"/>
<proteinExistence type="inferred from homology"/>
<dbReference type="PROSITE" id="PS51257">
    <property type="entry name" value="PROKAR_LIPOPROTEIN"/>
    <property type="match status" value="1"/>
</dbReference>
<sequence>MSPLPERISRVAVIGAGPGGLIACRALRDEGVFDTITVFERNSEVGGTWLYSKEANAPPSIPSENALVVDPPCQSAPRQPPFSAIYDSLHTNLPTTIMGFRDIPFPSNYPLFLNHKQVLAYLHDDVAKQYDLLPMIRFNTTVVRVEPTMDNQWQVSATKWLDNKETRYTELYDAVIVASGSNYIPFIPDVEGLKEFKNFATVLHSQNYRQPQDYANKTVLVVGNGSSSADLVRETSTTATKVYYSIRGDDSPFSKTVHEMNLENVERIGALSKFSADSGIIECEDGKEIDGVDIVFFATGYLYSFPFLPFEKDNLIVDGQTVLGIYEHMFYVKNPTLAFVGLMTRVVPMPFMQIQSTVIARYLSGRIQLPSYTIMQESIANETNDRKKLVLNPETEIATLERMGAWAEGYQGNLEDWQSDDLITGRLSEDWIKDRYRMLELRKKCLGY</sequence>
<reference evidence="6" key="1">
    <citation type="journal article" date="2022" name="IScience">
        <title>Evolution of zygomycete secretomes and the origins of terrestrial fungal ecologies.</title>
        <authorList>
            <person name="Chang Y."/>
            <person name="Wang Y."/>
            <person name="Mondo S."/>
            <person name="Ahrendt S."/>
            <person name="Andreopoulos W."/>
            <person name="Barry K."/>
            <person name="Beard J."/>
            <person name="Benny G.L."/>
            <person name="Blankenship S."/>
            <person name="Bonito G."/>
            <person name="Cuomo C."/>
            <person name="Desiro A."/>
            <person name="Gervers K.A."/>
            <person name="Hundley H."/>
            <person name="Kuo A."/>
            <person name="LaButti K."/>
            <person name="Lang B.F."/>
            <person name="Lipzen A."/>
            <person name="O'Donnell K."/>
            <person name="Pangilinan J."/>
            <person name="Reynolds N."/>
            <person name="Sandor L."/>
            <person name="Smith M.E."/>
            <person name="Tsang A."/>
            <person name="Grigoriev I.V."/>
            <person name="Stajich J.E."/>
            <person name="Spatafora J.W."/>
        </authorList>
    </citation>
    <scope>NUCLEOTIDE SEQUENCE</scope>
    <source>
        <strain evidence="6">RSA 2281</strain>
    </source>
</reference>
<protein>
    <recommendedName>
        <fullName evidence="8">Thiol-specific monooxygenase</fullName>
    </recommendedName>
</protein>
<dbReference type="PANTHER" id="PTHR23023">
    <property type="entry name" value="DIMETHYLANILINE MONOOXYGENASE"/>
    <property type="match status" value="1"/>
</dbReference>
<dbReference type="SUPFAM" id="SSF51905">
    <property type="entry name" value="FAD/NAD(P)-binding domain"/>
    <property type="match status" value="2"/>
</dbReference>
<dbReference type="Pfam" id="PF13450">
    <property type="entry name" value="NAD_binding_8"/>
    <property type="match status" value="1"/>
</dbReference>
<dbReference type="InterPro" id="IPR036188">
    <property type="entry name" value="FAD/NAD-bd_sf"/>
</dbReference>
<dbReference type="Gene3D" id="3.50.50.60">
    <property type="entry name" value="FAD/NAD(P)-binding domain"/>
    <property type="match status" value="2"/>
</dbReference>
<comment type="caution">
    <text evidence="6">The sequence shown here is derived from an EMBL/GenBank/DDBJ whole genome shotgun (WGS) entry which is preliminary data.</text>
</comment>
<dbReference type="Proteomes" id="UP001209540">
    <property type="component" value="Unassembled WGS sequence"/>
</dbReference>
<reference evidence="6" key="2">
    <citation type="submission" date="2023-02" db="EMBL/GenBank/DDBJ databases">
        <authorList>
            <consortium name="DOE Joint Genome Institute"/>
            <person name="Mondo S.J."/>
            <person name="Chang Y."/>
            <person name="Wang Y."/>
            <person name="Ahrendt S."/>
            <person name="Andreopoulos W."/>
            <person name="Barry K."/>
            <person name="Beard J."/>
            <person name="Benny G.L."/>
            <person name="Blankenship S."/>
            <person name="Bonito G."/>
            <person name="Cuomo C."/>
            <person name="Desiro A."/>
            <person name="Gervers K.A."/>
            <person name="Hundley H."/>
            <person name="Kuo A."/>
            <person name="LaButti K."/>
            <person name="Lang B.F."/>
            <person name="Lipzen A."/>
            <person name="O'Donnell K."/>
            <person name="Pangilinan J."/>
            <person name="Reynolds N."/>
            <person name="Sandor L."/>
            <person name="Smith M.W."/>
            <person name="Tsang A."/>
            <person name="Grigoriev I.V."/>
            <person name="Stajich J.E."/>
            <person name="Spatafora J.W."/>
        </authorList>
    </citation>
    <scope>NUCLEOTIDE SEQUENCE</scope>
    <source>
        <strain evidence="6">RSA 2281</strain>
    </source>
</reference>
<dbReference type="InterPro" id="IPR050346">
    <property type="entry name" value="FMO-like"/>
</dbReference>
<keyword evidence="2" id="KW-0285">Flavoprotein</keyword>